<accession>A0A1H8V2W7</accession>
<gene>
    <name evidence="1" type="ORF">SAMN04489732_103616</name>
</gene>
<protein>
    <recommendedName>
        <fullName evidence="3">PE family protein</fullName>
    </recommendedName>
</protein>
<proteinExistence type="predicted"/>
<dbReference type="Proteomes" id="UP000198582">
    <property type="component" value="Unassembled WGS sequence"/>
</dbReference>
<dbReference type="STRING" id="394193.SAMN04489732_103616"/>
<organism evidence="1 2">
    <name type="scientific">Amycolatopsis saalfeldensis</name>
    <dbReference type="NCBI Taxonomy" id="394193"/>
    <lineage>
        <taxon>Bacteria</taxon>
        <taxon>Bacillati</taxon>
        <taxon>Actinomycetota</taxon>
        <taxon>Actinomycetes</taxon>
        <taxon>Pseudonocardiales</taxon>
        <taxon>Pseudonocardiaceae</taxon>
        <taxon>Amycolatopsis</taxon>
    </lineage>
</organism>
<keyword evidence="2" id="KW-1185">Reference proteome</keyword>
<dbReference type="AlphaFoldDB" id="A0A1H8V2W7"/>
<name>A0A1H8V2W7_9PSEU</name>
<evidence type="ECO:0008006" key="3">
    <source>
        <dbReference type="Google" id="ProtNLM"/>
    </source>
</evidence>
<dbReference type="EMBL" id="FOEF01000003">
    <property type="protein sequence ID" value="SEP09731.1"/>
    <property type="molecule type" value="Genomic_DNA"/>
</dbReference>
<dbReference type="RefSeq" id="WP_245787252.1">
    <property type="nucleotide sequence ID" value="NZ_FOEF01000003.1"/>
</dbReference>
<reference evidence="1 2" key="1">
    <citation type="submission" date="2016-10" db="EMBL/GenBank/DDBJ databases">
        <authorList>
            <person name="de Groot N.N."/>
        </authorList>
    </citation>
    <scope>NUCLEOTIDE SEQUENCE [LARGE SCALE GENOMIC DNA]</scope>
    <source>
        <strain evidence="1 2">DSM 44993</strain>
    </source>
</reference>
<evidence type="ECO:0000313" key="1">
    <source>
        <dbReference type="EMBL" id="SEP09731.1"/>
    </source>
</evidence>
<evidence type="ECO:0000313" key="2">
    <source>
        <dbReference type="Proteomes" id="UP000198582"/>
    </source>
</evidence>
<sequence length="156" mass="17014">MSDEKEEKAMADQTEYDALKTTAKRLDAAQPLQPMLSGRKMMDMARTGSFAVDDTTGDKMIAALEAVVDTLQQRWSALQKVGETPAMSSTATGQWVAQHMSATANDAQGLLTQLQAARDEFPTYIEAIKLAKKNYADRESGTKTTLTHLRPAGDES</sequence>